<dbReference type="Proteomes" id="UP000280344">
    <property type="component" value="Chromosome"/>
</dbReference>
<sequence length="316" mass="34053">MRGSRLVALAAATALLGACGSGDDLKSRWLVLPEPPATLTNAGLGSPEIQDIDLLNLDFVIRGIQFLESFDKDVFPERSFAAAITPEGGYRIEFREGSATVELGEEAVTEGVANVDLSFTADDVYYSDANADGVQDAMIVLDQTVSYYSSEEDRGSDPVREVTGTGLLILGYEDGGIRTAFYVNPGPITDVSAIDAGFSVTSSDGRLSDTIEIGMPDGVPVRVDEFGGALQCTQSIDEIREAMKQDPIEVESLNPYPGVGETPGYEEFALFELPPDEHETNTLLVSGYQQVVFLLDGGDVNLWTDWRCGWVPQSEL</sequence>
<dbReference type="AlphaFoldDB" id="A0A3Q9G7Y0"/>
<evidence type="ECO:0000313" key="2">
    <source>
        <dbReference type="Proteomes" id="UP000280344"/>
    </source>
</evidence>
<organism evidence="1 2">
    <name type="scientific">Flaviflexus ciconiae</name>
    <dbReference type="NCBI Taxonomy" id="2496867"/>
    <lineage>
        <taxon>Bacteria</taxon>
        <taxon>Bacillati</taxon>
        <taxon>Actinomycetota</taxon>
        <taxon>Actinomycetes</taxon>
        <taxon>Actinomycetales</taxon>
        <taxon>Actinomycetaceae</taxon>
        <taxon>Flaviflexus</taxon>
    </lineage>
</organism>
<keyword evidence="2" id="KW-1185">Reference proteome</keyword>
<dbReference type="RefSeq" id="WP_126703978.1">
    <property type="nucleotide sequence ID" value="NZ_CP034593.1"/>
</dbReference>
<dbReference type="PROSITE" id="PS51257">
    <property type="entry name" value="PROKAR_LIPOPROTEIN"/>
    <property type="match status" value="1"/>
</dbReference>
<proteinExistence type="predicted"/>
<name>A0A3Q9G7Y0_9ACTO</name>
<gene>
    <name evidence="1" type="ORF">EJ997_07325</name>
</gene>
<accession>A0A3Q9G7Y0</accession>
<dbReference type="KEGG" id="flh:EJ997_07325"/>
<reference evidence="1 2" key="1">
    <citation type="submission" date="2018-12" db="EMBL/GenBank/DDBJ databases">
        <title>Complete genome sequence of Flaviflexus sp. H23T48.</title>
        <authorList>
            <person name="Bae J.-W."/>
            <person name="Lee J.-Y."/>
        </authorList>
    </citation>
    <scope>NUCLEOTIDE SEQUENCE [LARGE SCALE GENOMIC DNA]</scope>
    <source>
        <strain evidence="1 2">H23T48</strain>
    </source>
</reference>
<protein>
    <recommendedName>
        <fullName evidence="3">Lipoprotein</fullName>
    </recommendedName>
</protein>
<evidence type="ECO:0000313" key="1">
    <source>
        <dbReference type="EMBL" id="AZQ77173.1"/>
    </source>
</evidence>
<dbReference type="EMBL" id="CP034593">
    <property type="protein sequence ID" value="AZQ77173.1"/>
    <property type="molecule type" value="Genomic_DNA"/>
</dbReference>
<dbReference type="OrthoDB" id="3266764at2"/>
<evidence type="ECO:0008006" key="3">
    <source>
        <dbReference type="Google" id="ProtNLM"/>
    </source>
</evidence>